<dbReference type="Gene3D" id="3.30.565.60">
    <property type="match status" value="1"/>
</dbReference>
<dbReference type="InterPro" id="IPR007421">
    <property type="entry name" value="Schlafen_AlbA_2_dom"/>
</dbReference>
<dbReference type="OrthoDB" id="320597at2"/>
<evidence type="ECO:0000313" key="3">
    <source>
        <dbReference type="Proteomes" id="UP000095558"/>
    </source>
</evidence>
<dbReference type="GeneID" id="83012793"/>
<gene>
    <name evidence="2" type="ORF">ERS852470_03112</name>
</gene>
<dbReference type="Pfam" id="PF04326">
    <property type="entry name" value="SLFN_AlbA_2"/>
    <property type="match status" value="1"/>
</dbReference>
<sequence>MNKKKLLSLIKQREGTKLDFKLQIDISSESGKKELAKDVCAIANSRGGRGYLIIGIEDRTKRIIGINKLKSLDEEKIQQVVSSRCEPPIPITVEIVNIEGKDIGIITIFDGGQKPYQIKETGAFHIRRGSITDTMRKSELVAAFEENQLMTVETCQMINSSAEFLNMDLVARYFKNKGIIVNKENESFLLQSAGITFLDKRTRKVRCTFGGLLVFSDNNSICIPHNTIRIINKYNDKYPKSKMINGNLLSMIDIVEKEMYTLLPSKYPVYAVMEAVKNSVMYREYSKIDKIIEIILTKNSIIVISPGQLVDRNNIFGDMGYSKRNMWIYDKLISLDEGKRFINDGNGIVRIKEAFKGKRKVRLINSTLEDCFKVILPMNTE</sequence>
<dbReference type="EMBL" id="CYZV01000041">
    <property type="protein sequence ID" value="CUO70234.1"/>
    <property type="molecule type" value="Genomic_DNA"/>
</dbReference>
<dbReference type="AlphaFoldDB" id="A0A174IWV8"/>
<dbReference type="InterPro" id="IPR038461">
    <property type="entry name" value="Schlafen_AlbA_2_dom_sf"/>
</dbReference>
<feature type="domain" description="Schlafen AlbA-2" evidence="1">
    <location>
        <begin position="14"/>
        <end position="135"/>
    </location>
</feature>
<dbReference type="InterPro" id="IPR038475">
    <property type="entry name" value="RecG_C_sf"/>
</dbReference>
<dbReference type="RefSeq" id="WP_042400800.1">
    <property type="nucleotide sequence ID" value="NZ_CYYT01000040.1"/>
</dbReference>
<accession>A0A174IWV8</accession>
<evidence type="ECO:0000313" key="2">
    <source>
        <dbReference type="EMBL" id="CUO70234.1"/>
    </source>
</evidence>
<dbReference type="PANTHER" id="PTHR30595:SF6">
    <property type="entry name" value="SCHLAFEN ALBA-2 DOMAIN-CONTAINING PROTEIN"/>
    <property type="match status" value="1"/>
</dbReference>
<proteinExistence type="predicted"/>
<dbReference type="PANTHER" id="PTHR30595">
    <property type="entry name" value="GLPR-RELATED TRANSCRIPTIONAL REPRESSOR"/>
    <property type="match status" value="1"/>
</dbReference>
<reference evidence="2 3" key="1">
    <citation type="submission" date="2015-09" db="EMBL/GenBank/DDBJ databases">
        <authorList>
            <consortium name="Pathogen Informatics"/>
        </authorList>
    </citation>
    <scope>NUCLEOTIDE SEQUENCE [LARGE SCALE GENOMIC DNA]</scope>
    <source>
        <strain evidence="2 3">2789STDY5834855</strain>
    </source>
</reference>
<protein>
    <submittedName>
        <fullName evidence="2">Divergent AAA domain family</fullName>
    </submittedName>
</protein>
<dbReference type="Gene3D" id="3.30.950.30">
    <property type="entry name" value="Schlafen, AAA domain"/>
    <property type="match status" value="1"/>
</dbReference>
<name>A0A174IWV8_9CLOT</name>
<dbReference type="Proteomes" id="UP000095558">
    <property type="component" value="Unassembled WGS sequence"/>
</dbReference>
<evidence type="ECO:0000259" key="1">
    <source>
        <dbReference type="Pfam" id="PF04326"/>
    </source>
</evidence>
<organism evidence="2 3">
    <name type="scientific">Clostridium disporicum</name>
    <dbReference type="NCBI Taxonomy" id="84024"/>
    <lineage>
        <taxon>Bacteria</taxon>
        <taxon>Bacillati</taxon>
        <taxon>Bacillota</taxon>
        <taxon>Clostridia</taxon>
        <taxon>Eubacteriales</taxon>
        <taxon>Clostridiaceae</taxon>
        <taxon>Clostridium</taxon>
    </lineage>
</organism>